<feature type="domain" description="F-box" evidence="2">
    <location>
        <begin position="57"/>
        <end position="108"/>
    </location>
</feature>
<comment type="caution">
    <text evidence="3">The sequence shown here is derived from an EMBL/GenBank/DDBJ whole genome shotgun (WGS) entry which is preliminary data.</text>
</comment>
<dbReference type="STRING" id="34475.A0A4Y9XY83"/>
<accession>A0A4Y9XY83</accession>
<dbReference type="EMBL" id="SEKV01000703">
    <property type="protein sequence ID" value="TFY54393.1"/>
    <property type="molecule type" value="Genomic_DNA"/>
</dbReference>
<dbReference type="Gene3D" id="1.20.1280.50">
    <property type="match status" value="1"/>
</dbReference>
<proteinExistence type="predicted"/>
<dbReference type="AlphaFoldDB" id="A0A4Y9XY83"/>
<gene>
    <name evidence="3" type="ORF">EVJ58_g8893</name>
</gene>
<evidence type="ECO:0000313" key="4">
    <source>
        <dbReference type="Proteomes" id="UP000298390"/>
    </source>
</evidence>
<dbReference type="InterPro" id="IPR001810">
    <property type="entry name" value="F-box_dom"/>
</dbReference>
<dbReference type="SUPFAM" id="SSF81383">
    <property type="entry name" value="F-box domain"/>
    <property type="match status" value="1"/>
</dbReference>
<feature type="region of interest" description="Disordered" evidence="1">
    <location>
        <begin position="1"/>
        <end position="22"/>
    </location>
</feature>
<evidence type="ECO:0000259" key="2">
    <source>
        <dbReference type="Pfam" id="PF12937"/>
    </source>
</evidence>
<evidence type="ECO:0000256" key="1">
    <source>
        <dbReference type="SAM" id="MobiDB-lite"/>
    </source>
</evidence>
<dbReference type="Proteomes" id="UP000298390">
    <property type="component" value="Unassembled WGS sequence"/>
</dbReference>
<sequence>MATARETPGNGSISLSTPGSHWHTARKPIEDQLLYYYERIHELNGQLNALCPIHAFPPEVLSKVLLYLAGYYAESPPRLQDWIQVTHVCRYWRAVALGCSTLWARFTITTPRDPEWMAVFLERSKQLPLSVSVSPRHKPYKWISGKSLEEPLSLVLSYLSRIRTLNLTLETMCSPEVLELLDGPAPLLEYLAITEHQSIPRRRATAVSDPLSRLLRRPETARLRYLELQCPVDWTGLLLQGLTRLHVKTPVVATSLSAFLSALAQMPVLEELVTDHAFARGPQAGEEADTSPLPTQAALRCLQTVRIEESAAVTICILCSLDTPSLSHVSVDSSSFHSDPTGSHVELVGATAKKVGTLGQFTTLMIGTNPSGRDAMGTYVSAYCDVLESHLMDPAEDSTQTWISEHSPALELYCGPSTATTPFAVLCDLLPMGDVRCIILRGTLSSHGLWTNLVRYAPFATELRVLDVRTTYTLPQLLTLRSEVGEDSRTDPEEHGDHYYVLPHLRRLTLDGVYFVDPSFDSPLRLMRTMTGENIPDLVEALVDCFMARHDNGDEIETLRIMDAYNLEMDEDIQKLEGVVRRLEWDGRTTEDIDSGEDYDWDPDAF</sequence>
<organism evidence="3 4">
    <name type="scientific">Rhodofomes roseus</name>
    <dbReference type="NCBI Taxonomy" id="34475"/>
    <lineage>
        <taxon>Eukaryota</taxon>
        <taxon>Fungi</taxon>
        <taxon>Dikarya</taxon>
        <taxon>Basidiomycota</taxon>
        <taxon>Agaricomycotina</taxon>
        <taxon>Agaricomycetes</taxon>
        <taxon>Polyporales</taxon>
        <taxon>Rhodofomes</taxon>
    </lineage>
</organism>
<feature type="compositionally biased region" description="Polar residues" evidence="1">
    <location>
        <begin position="9"/>
        <end position="19"/>
    </location>
</feature>
<dbReference type="Pfam" id="PF12937">
    <property type="entry name" value="F-box-like"/>
    <property type="match status" value="1"/>
</dbReference>
<protein>
    <recommendedName>
        <fullName evidence="2">F-box domain-containing protein</fullName>
    </recommendedName>
</protein>
<dbReference type="InterPro" id="IPR036047">
    <property type="entry name" value="F-box-like_dom_sf"/>
</dbReference>
<name>A0A4Y9XY83_9APHY</name>
<evidence type="ECO:0000313" key="3">
    <source>
        <dbReference type="EMBL" id="TFY54393.1"/>
    </source>
</evidence>
<reference evidence="3 4" key="1">
    <citation type="submission" date="2019-01" db="EMBL/GenBank/DDBJ databases">
        <title>Genome sequencing of the rare red list fungi Fomitopsis rosea.</title>
        <authorList>
            <person name="Buettner E."/>
            <person name="Kellner H."/>
        </authorList>
    </citation>
    <scope>NUCLEOTIDE SEQUENCE [LARGE SCALE GENOMIC DNA]</scope>
    <source>
        <strain evidence="3 4">DSM 105464</strain>
    </source>
</reference>